<keyword evidence="1" id="KW-0812">Transmembrane</keyword>
<keyword evidence="3" id="KW-1185">Reference proteome</keyword>
<comment type="caution">
    <text evidence="2">The sequence shown here is derived from an EMBL/GenBank/DDBJ whole genome shotgun (WGS) entry which is preliminary data.</text>
</comment>
<dbReference type="InterPro" id="IPR043502">
    <property type="entry name" value="DNA/RNA_pol_sf"/>
</dbReference>
<keyword evidence="1" id="KW-1133">Transmembrane helix</keyword>
<reference evidence="2" key="1">
    <citation type="submission" date="2020-06" db="EMBL/GenBank/DDBJ databases">
        <authorList>
            <person name="Li T."/>
            <person name="Hu X."/>
            <person name="Zhang T."/>
            <person name="Song X."/>
            <person name="Zhang H."/>
            <person name="Dai N."/>
            <person name="Sheng W."/>
            <person name="Hou X."/>
            <person name="Wei L."/>
        </authorList>
    </citation>
    <scope>NUCLEOTIDE SEQUENCE</scope>
    <source>
        <strain evidence="2">K16</strain>
        <tissue evidence="2">Leaf</tissue>
    </source>
</reference>
<feature type="transmembrane region" description="Helical" evidence="1">
    <location>
        <begin position="245"/>
        <end position="266"/>
    </location>
</feature>
<dbReference type="InterPro" id="IPR043128">
    <property type="entry name" value="Rev_trsase/Diguanyl_cyclase"/>
</dbReference>
<dbReference type="SUPFAM" id="SSF56672">
    <property type="entry name" value="DNA/RNA polymerases"/>
    <property type="match status" value="1"/>
</dbReference>
<feature type="transmembrane region" description="Helical" evidence="1">
    <location>
        <begin position="116"/>
        <end position="139"/>
    </location>
</feature>
<sequence>MLKLEGRGRFPIPTVDELFDELHDATIFLKFDLYVGYHQIRLAPIDVHKTTFWTIDGHFEFLVTPFGLMNVFSTYCLYAKLSKYLFGAFSVDYLGHTISAARLAVDSTKLEAIANWVVPTSFTSLCIFLGVIGATLTFFSKKKFDHLQVASAYEREMSAIMDVVFQTLAQHKWFSKLLGFDYKVIYTPGRKTWWLTPYRATPALGLLCYSRSPPSPHLFWLIFAHFIRRIRRVNLSCKAFAAHPLLNWSFMIFMVLFSLMASYLSLNNLGLVLSSSRNSTALLLGDTPAYAPPLVICLPHFIRLKCALMFTNSSKAVLFASITNTSLTGHWSSSPTADSQPSLGGLEFLFIRLANRNRTPPGFPLTNLLPPSRSLTLGQGHFGAPGIDTAQRHYRLHTQNGLQNLDGKLLLEAPNYIWADY</sequence>
<keyword evidence="1" id="KW-0472">Membrane</keyword>
<gene>
    <name evidence="2" type="ORF">Sango_2470100</name>
</gene>
<dbReference type="Proteomes" id="UP001289374">
    <property type="component" value="Unassembled WGS sequence"/>
</dbReference>
<dbReference type="InterPro" id="IPR053134">
    <property type="entry name" value="RNA-dir_DNA_polymerase"/>
</dbReference>
<accession>A0AAE1W367</accession>
<name>A0AAE1W367_9LAMI</name>
<dbReference type="Gene3D" id="3.30.70.270">
    <property type="match status" value="1"/>
</dbReference>
<evidence type="ECO:0000256" key="1">
    <source>
        <dbReference type="SAM" id="Phobius"/>
    </source>
</evidence>
<evidence type="ECO:0000313" key="3">
    <source>
        <dbReference type="Proteomes" id="UP001289374"/>
    </source>
</evidence>
<proteinExistence type="predicted"/>
<evidence type="ECO:0000313" key="2">
    <source>
        <dbReference type="EMBL" id="KAK4385995.1"/>
    </source>
</evidence>
<dbReference type="EMBL" id="JACGWL010000015">
    <property type="protein sequence ID" value="KAK4385995.1"/>
    <property type="molecule type" value="Genomic_DNA"/>
</dbReference>
<dbReference type="AlphaFoldDB" id="A0AAE1W367"/>
<reference evidence="2" key="2">
    <citation type="journal article" date="2024" name="Plant">
        <title>Genomic evolution and insights into agronomic trait innovations of Sesamum species.</title>
        <authorList>
            <person name="Miao H."/>
            <person name="Wang L."/>
            <person name="Qu L."/>
            <person name="Liu H."/>
            <person name="Sun Y."/>
            <person name="Le M."/>
            <person name="Wang Q."/>
            <person name="Wei S."/>
            <person name="Zheng Y."/>
            <person name="Lin W."/>
            <person name="Duan Y."/>
            <person name="Cao H."/>
            <person name="Xiong S."/>
            <person name="Wang X."/>
            <person name="Wei L."/>
            <person name="Li C."/>
            <person name="Ma Q."/>
            <person name="Ju M."/>
            <person name="Zhao R."/>
            <person name="Li G."/>
            <person name="Mu C."/>
            <person name="Tian Q."/>
            <person name="Mei H."/>
            <person name="Zhang T."/>
            <person name="Gao T."/>
            <person name="Zhang H."/>
        </authorList>
    </citation>
    <scope>NUCLEOTIDE SEQUENCE</scope>
    <source>
        <strain evidence="2">K16</strain>
    </source>
</reference>
<dbReference type="Gene3D" id="3.10.10.10">
    <property type="entry name" value="HIV Type 1 Reverse Transcriptase, subunit A, domain 1"/>
    <property type="match status" value="1"/>
</dbReference>
<protein>
    <submittedName>
        <fullName evidence="2">Uncharacterized protein</fullName>
    </submittedName>
</protein>
<dbReference type="PANTHER" id="PTHR24559:SF434">
    <property type="entry name" value="RNA-DIRECTED DNA POLYMERASE HOMOLOG"/>
    <property type="match status" value="1"/>
</dbReference>
<dbReference type="PANTHER" id="PTHR24559">
    <property type="entry name" value="TRANSPOSON TY3-I GAG-POL POLYPROTEIN"/>
    <property type="match status" value="1"/>
</dbReference>
<organism evidence="2 3">
    <name type="scientific">Sesamum angolense</name>
    <dbReference type="NCBI Taxonomy" id="2727404"/>
    <lineage>
        <taxon>Eukaryota</taxon>
        <taxon>Viridiplantae</taxon>
        <taxon>Streptophyta</taxon>
        <taxon>Embryophyta</taxon>
        <taxon>Tracheophyta</taxon>
        <taxon>Spermatophyta</taxon>
        <taxon>Magnoliopsida</taxon>
        <taxon>eudicotyledons</taxon>
        <taxon>Gunneridae</taxon>
        <taxon>Pentapetalae</taxon>
        <taxon>asterids</taxon>
        <taxon>lamiids</taxon>
        <taxon>Lamiales</taxon>
        <taxon>Pedaliaceae</taxon>
        <taxon>Sesamum</taxon>
    </lineage>
</organism>